<proteinExistence type="predicted"/>
<gene>
    <name evidence="3" type="ORF">BdWA1_001293</name>
</gene>
<name>A0AAD9PNT1_9APIC</name>
<feature type="region of interest" description="Disordered" evidence="1">
    <location>
        <begin position="158"/>
        <end position="201"/>
    </location>
</feature>
<dbReference type="KEGG" id="bdw:94335591"/>
<evidence type="ECO:0000256" key="1">
    <source>
        <dbReference type="SAM" id="MobiDB-lite"/>
    </source>
</evidence>
<comment type="caution">
    <text evidence="3">The sequence shown here is derived from an EMBL/GenBank/DDBJ whole genome shotgun (WGS) entry which is preliminary data.</text>
</comment>
<protein>
    <submittedName>
        <fullName evidence="3">Uncharacterized protein</fullName>
    </submittedName>
</protein>
<evidence type="ECO:0000313" key="4">
    <source>
        <dbReference type="Proteomes" id="UP001214638"/>
    </source>
</evidence>
<dbReference type="GeneID" id="94335591"/>
<dbReference type="EMBL" id="JALLKP010000001">
    <property type="protein sequence ID" value="KAK2198284.1"/>
    <property type="molecule type" value="Genomic_DNA"/>
</dbReference>
<keyword evidence="4" id="KW-1185">Reference proteome</keyword>
<feature type="compositionally biased region" description="Polar residues" evidence="1">
    <location>
        <begin position="158"/>
        <end position="169"/>
    </location>
</feature>
<evidence type="ECO:0000256" key="2">
    <source>
        <dbReference type="SAM" id="SignalP"/>
    </source>
</evidence>
<evidence type="ECO:0000313" key="3">
    <source>
        <dbReference type="EMBL" id="KAK2198284.1"/>
    </source>
</evidence>
<sequence length="201" mass="22228">MEFISLALFLGACLTGTDCVSEKANLNPIVPALINGTVNYALGNNNTASDPPKISLKIMPSKRLRLTPTEMNMLLFGIKQEITRKVKRLEGKVVYVFTHIVEQLIEHKHENEQHLSAWVLNQAPIYMPFRNSKGQKMPAKLSTAAKNDQATSLANITSHATESSNNQSDQKLEHANNHKDVKSSTNTHETTNVQSAPIEAL</sequence>
<feature type="chain" id="PRO_5042047343" evidence="2">
    <location>
        <begin position="20"/>
        <end position="201"/>
    </location>
</feature>
<accession>A0AAD9PNT1</accession>
<dbReference type="AlphaFoldDB" id="A0AAD9PNT1"/>
<organism evidence="3 4">
    <name type="scientific">Babesia duncani</name>
    <dbReference type="NCBI Taxonomy" id="323732"/>
    <lineage>
        <taxon>Eukaryota</taxon>
        <taxon>Sar</taxon>
        <taxon>Alveolata</taxon>
        <taxon>Apicomplexa</taxon>
        <taxon>Aconoidasida</taxon>
        <taxon>Piroplasmida</taxon>
        <taxon>Babesiidae</taxon>
        <taxon>Babesia</taxon>
    </lineage>
</organism>
<keyword evidence="2" id="KW-0732">Signal</keyword>
<feature type="compositionally biased region" description="Polar residues" evidence="1">
    <location>
        <begin position="183"/>
        <end position="195"/>
    </location>
</feature>
<feature type="compositionally biased region" description="Basic and acidic residues" evidence="1">
    <location>
        <begin position="170"/>
        <end position="182"/>
    </location>
</feature>
<dbReference type="RefSeq" id="XP_067805126.1">
    <property type="nucleotide sequence ID" value="XM_067946335.1"/>
</dbReference>
<feature type="signal peptide" evidence="2">
    <location>
        <begin position="1"/>
        <end position="19"/>
    </location>
</feature>
<reference evidence="3" key="1">
    <citation type="journal article" date="2023" name="Nat. Microbiol.">
        <title>Babesia duncani multi-omics identifies virulence factors and drug targets.</title>
        <authorList>
            <person name="Singh P."/>
            <person name="Lonardi S."/>
            <person name="Liang Q."/>
            <person name="Vydyam P."/>
            <person name="Khabirova E."/>
            <person name="Fang T."/>
            <person name="Gihaz S."/>
            <person name="Thekkiniath J."/>
            <person name="Munshi M."/>
            <person name="Abel S."/>
            <person name="Ciampossin L."/>
            <person name="Batugedara G."/>
            <person name="Gupta M."/>
            <person name="Lu X.M."/>
            <person name="Lenz T."/>
            <person name="Chakravarty S."/>
            <person name="Cornillot E."/>
            <person name="Hu Y."/>
            <person name="Ma W."/>
            <person name="Gonzalez L.M."/>
            <person name="Sanchez S."/>
            <person name="Estrada K."/>
            <person name="Sanchez-Flores A."/>
            <person name="Montero E."/>
            <person name="Harb O.S."/>
            <person name="Le Roch K.G."/>
            <person name="Mamoun C.B."/>
        </authorList>
    </citation>
    <scope>NUCLEOTIDE SEQUENCE</scope>
    <source>
        <strain evidence="3">WA1</strain>
    </source>
</reference>
<dbReference type="Proteomes" id="UP001214638">
    <property type="component" value="Unassembled WGS sequence"/>
</dbReference>